<keyword evidence="1" id="KW-1133">Transmembrane helix</keyword>
<evidence type="ECO:0000313" key="3">
    <source>
        <dbReference type="Proteomes" id="UP000427636"/>
    </source>
</evidence>
<dbReference type="RefSeq" id="WP_006363393.1">
    <property type="nucleotide sequence ID" value="NZ_CP046313.1"/>
</dbReference>
<reference evidence="2 3" key="1">
    <citation type="submission" date="2019-11" db="EMBL/GenBank/DDBJ databases">
        <title>FDA dAtabase for Regulatory Grade micrObial Sequences (FDA-ARGOS): Supporting development and validation of Infectious Disease Dx tests.</title>
        <authorList>
            <person name="Turner S."/>
            <person name="Byrd R."/>
            <person name="Tallon L."/>
            <person name="Sadzewicz L."/>
            <person name="Vavikolanu K."/>
            <person name="Mehta A."/>
            <person name="Aluvathingal J."/>
            <person name="Nadendla S."/>
            <person name="Myers T."/>
            <person name="Yan Y."/>
            <person name="Sichtig H."/>
        </authorList>
    </citation>
    <scope>NUCLEOTIDE SEQUENCE [LARGE SCALE GENOMIC DNA]</scope>
    <source>
        <strain evidence="2 3">FDAARGOS_742</strain>
    </source>
</reference>
<keyword evidence="1" id="KW-0472">Membrane</keyword>
<feature type="transmembrane region" description="Helical" evidence="1">
    <location>
        <begin position="87"/>
        <end position="108"/>
    </location>
</feature>
<keyword evidence="1" id="KW-0812">Transmembrane</keyword>
<sequence length="117" mass="14008">MEKNKQSLQLARTSLTITLFIWFLALTIFLPYTFILFDIFLLYLIPTILNIIISYEKRYEQDDFSGMILITLISYIIFGLITFIEPFLFYIFAIFFIPQTIFLIRAYLTFKKTDQNN</sequence>
<name>A0ABX6FF19_9BACL</name>
<dbReference type="EMBL" id="CP046313">
    <property type="protein sequence ID" value="QGS07114.1"/>
    <property type="molecule type" value="Genomic_DNA"/>
</dbReference>
<keyword evidence="3" id="KW-1185">Reference proteome</keyword>
<protein>
    <submittedName>
        <fullName evidence="2">Uncharacterized protein</fullName>
    </submittedName>
</protein>
<organism evidence="2 3">
    <name type="scientific">Gemella sanguinis</name>
    <dbReference type="NCBI Taxonomy" id="84135"/>
    <lineage>
        <taxon>Bacteria</taxon>
        <taxon>Bacillati</taxon>
        <taxon>Bacillota</taxon>
        <taxon>Bacilli</taxon>
        <taxon>Bacillales</taxon>
        <taxon>Gemellaceae</taxon>
        <taxon>Gemella</taxon>
    </lineage>
</organism>
<evidence type="ECO:0000313" key="2">
    <source>
        <dbReference type="EMBL" id="QGS07114.1"/>
    </source>
</evidence>
<dbReference type="GeneID" id="84801997"/>
<feature type="transmembrane region" description="Helical" evidence="1">
    <location>
        <begin position="64"/>
        <end position="81"/>
    </location>
</feature>
<accession>A0ABX6FF19</accession>
<evidence type="ECO:0000256" key="1">
    <source>
        <dbReference type="SAM" id="Phobius"/>
    </source>
</evidence>
<gene>
    <name evidence="2" type="ORF">FOC50_01850</name>
</gene>
<dbReference type="Proteomes" id="UP000427636">
    <property type="component" value="Chromosome"/>
</dbReference>
<proteinExistence type="predicted"/>